<dbReference type="InterPro" id="IPR036388">
    <property type="entry name" value="WH-like_DNA-bd_sf"/>
</dbReference>
<reference evidence="8 9" key="1">
    <citation type="submission" date="2018-03" db="EMBL/GenBank/DDBJ databases">
        <title>Genomic Encyclopedia of Type Strains, Phase III (KMG-III): the genomes of soil and plant-associated and newly described type strains.</title>
        <authorList>
            <person name="Whitman W."/>
        </authorList>
    </citation>
    <scope>NUCLEOTIDE SEQUENCE [LARGE SCALE GENOMIC DNA]</scope>
    <source>
        <strain evidence="8 9">CGMCC 4.7097</strain>
    </source>
</reference>
<dbReference type="OrthoDB" id="2046835at2"/>
<dbReference type="Gene3D" id="1.10.10.10">
    <property type="entry name" value="Winged helix-like DNA-binding domain superfamily/Winged helix DNA-binding domain"/>
    <property type="match status" value="1"/>
</dbReference>
<dbReference type="Pfam" id="PF04542">
    <property type="entry name" value="Sigma70_r2"/>
    <property type="match status" value="1"/>
</dbReference>
<protein>
    <submittedName>
        <fullName evidence="8">RNA polymerase sigma-70 factor (Sigma-E family)</fullName>
    </submittedName>
</protein>
<keyword evidence="9" id="KW-1185">Reference proteome</keyword>
<dbReference type="InterPro" id="IPR013325">
    <property type="entry name" value="RNA_pol_sigma_r2"/>
</dbReference>
<evidence type="ECO:0000313" key="8">
    <source>
        <dbReference type="EMBL" id="PSL53437.1"/>
    </source>
</evidence>
<dbReference type="InterPro" id="IPR014284">
    <property type="entry name" value="RNA_pol_sigma-70_dom"/>
</dbReference>
<evidence type="ECO:0000256" key="1">
    <source>
        <dbReference type="ARBA" id="ARBA00010641"/>
    </source>
</evidence>
<comment type="similarity">
    <text evidence="1">Belongs to the sigma-70 factor family. ECF subfamily.</text>
</comment>
<keyword evidence="5" id="KW-0804">Transcription</keyword>
<feature type="domain" description="RNA polymerase sigma factor 70 region 4 type 2" evidence="7">
    <location>
        <begin position="103"/>
        <end position="153"/>
    </location>
</feature>
<dbReference type="PANTHER" id="PTHR43133">
    <property type="entry name" value="RNA POLYMERASE ECF-TYPE SIGMA FACTO"/>
    <property type="match status" value="1"/>
</dbReference>
<organism evidence="8 9">
    <name type="scientific">Saccharothrix carnea</name>
    <dbReference type="NCBI Taxonomy" id="1280637"/>
    <lineage>
        <taxon>Bacteria</taxon>
        <taxon>Bacillati</taxon>
        <taxon>Actinomycetota</taxon>
        <taxon>Actinomycetes</taxon>
        <taxon>Pseudonocardiales</taxon>
        <taxon>Pseudonocardiaceae</taxon>
        <taxon>Saccharothrix</taxon>
    </lineage>
</organism>
<proteinExistence type="inferred from homology"/>
<keyword evidence="3" id="KW-0731">Sigma factor</keyword>
<dbReference type="PANTHER" id="PTHR43133:SF50">
    <property type="entry name" value="ECF RNA POLYMERASE SIGMA FACTOR SIGM"/>
    <property type="match status" value="1"/>
</dbReference>
<comment type="caution">
    <text evidence="8">The sequence shown here is derived from an EMBL/GenBank/DDBJ whole genome shotgun (WGS) entry which is preliminary data.</text>
</comment>
<dbReference type="InterPro" id="IPR007627">
    <property type="entry name" value="RNA_pol_sigma70_r2"/>
</dbReference>
<dbReference type="InterPro" id="IPR039425">
    <property type="entry name" value="RNA_pol_sigma-70-like"/>
</dbReference>
<dbReference type="GO" id="GO:0006352">
    <property type="term" value="P:DNA-templated transcription initiation"/>
    <property type="evidence" value="ECO:0007669"/>
    <property type="project" value="InterPro"/>
</dbReference>
<dbReference type="NCBIfam" id="TIGR02937">
    <property type="entry name" value="sigma70-ECF"/>
    <property type="match status" value="1"/>
</dbReference>
<keyword evidence="2" id="KW-0805">Transcription regulation</keyword>
<evidence type="ECO:0000313" key="9">
    <source>
        <dbReference type="Proteomes" id="UP000241118"/>
    </source>
</evidence>
<evidence type="ECO:0000259" key="6">
    <source>
        <dbReference type="Pfam" id="PF04542"/>
    </source>
</evidence>
<dbReference type="NCBIfam" id="TIGR02983">
    <property type="entry name" value="SigE-fam_strep"/>
    <property type="match status" value="1"/>
</dbReference>
<evidence type="ECO:0000256" key="3">
    <source>
        <dbReference type="ARBA" id="ARBA00023082"/>
    </source>
</evidence>
<gene>
    <name evidence="8" type="ORF">B0I31_109227</name>
</gene>
<dbReference type="AlphaFoldDB" id="A0A2P8I4N7"/>
<evidence type="ECO:0000256" key="5">
    <source>
        <dbReference type="ARBA" id="ARBA00023163"/>
    </source>
</evidence>
<dbReference type="CDD" id="cd06171">
    <property type="entry name" value="Sigma70_r4"/>
    <property type="match status" value="1"/>
</dbReference>
<dbReference type="InterPro" id="IPR014325">
    <property type="entry name" value="RNA_pol_sigma-E_actinobac"/>
</dbReference>
<dbReference type="InterPro" id="IPR013249">
    <property type="entry name" value="RNA_pol_sigma70_r4_t2"/>
</dbReference>
<keyword evidence="4" id="KW-0238">DNA-binding</keyword>
<dbReference type="SUPFAM" id="SSF88946">
    <property type="entry name" value="Sigma2 domain of RNA polymerase sigma factors"/>
    <property type="match status" value="1"/>
</dbReference>
<dbReference type="GO" id="GO:0003677">
    <property type="term" value="F:DNA binding"/>
    <property type="evidence" value="ECO:0007669"/>
    <property type="project" value="UniProtKB-KW"/>
</dbReference>
<dbReference type="EMBL" id="PYAX01000009">
    <property type="protein sequence ID" value="PSL53437.1"/>
    <property type="molecule type" value="Genomic_DNA"/>
</dbReference>
<dbReference type="Gene3D" id="1.10.1740.10">
    <property type="match status" value="1"/>
</dbReference>
<dbReference type="SUPFAM" id="SSF88659">
    <property type="entry name" value="Sigma3 and sigma4 domains of RNA polymerase sigma factors"/>
    <property type="match status" value="1"/>
</dbReference>
<evidence type="ECO:0000256" key="4">
    <source>
        <dbReference type="ARBA" id="ARBA00023125"/>
    </source>
</evidence>
<dbReference type="GO" id="GO:0016987">
    <property type="term" value="F:sigma factor activity"/>
    <property type="evidence" value="ECO:0007669"/>
    <property type="project" value="UniProtKB-KW"/>
</dbReference>
<evidence type="ECO:0000256" key="2">
    <source>
        <dbReference type="ARBA" id="ARBA00023015"/>
    </source>
</evidence>
<sequence>MRSDPGSPEGFAEFVAERSDSLVRAAWLLTGDAHKAEDLVQVALVRLWERWSKVDEPGAYARRVLYTTYMTWWRRRWRAETPSVAVPDTVTRDDVEGDAVVRLAVRARLARLSSRQRAVVVLRFFEDCSVEDAARVLGCSTGSIKTHTSRALAVLREDAVLRTLVDEGVVL</sequence>
<dbReference type="InterPro" id="IPR013324">
    <property type="entry name" value="RNA_pol_sigma_r3/r4-like"/>
</dbReference>
<dbReference type="RefSeq" id="WP_106618136.1">
    <property type="nucleotide sequence ID" value="NZ_PYAX01000009.1"/>
</dbReference>
<dbReference type="Proteomes" id="UP000241118">
    <property type="component" value="Unassembled WGS sequence"/>
</dbReference>
<dbReference type="Pfam" id="PF08281">
    <property type="entry name" value="Sigma70_r4_2"/>
    <property type="match status" value="1"/>
</dbReference>
<feature type="domain" description="RNA polymerase sigma-70 region 2" evidence="6">
    <location>
        <begin position="19"/>
        <end position="78"/>
    </location>
</feature>
<name>A0A2P8I4N7_SACCR</name>
<evidence type="ECO:0000259" key="7">
    <source>
        <dbReference type="Pfam" id="PF08281"/>
    </source>
</evidence>
<accession>A0A2P8I4N7</accession>